<evidence type="ECO:0000256" key="12">
    <source>
        <dbReference type="PROSITE-ProRule" id="PRU00221"/>
    </source>
</evidence>
<dbReference type="PANTHER" id="PTHR12442">
    <property type="entry name" value="DYNEIN INTERMEDIATE CHAIN"/>
    <property type="match status" value="1"/>
</dbReference>
<dbReference type="InterPro" id="IPR050687">
    <property type="entry name" value="Dynein_IC"/>
</dbReference>
<keyword evidence="5" id="KW-0282">Flagellum</keyword>
<dbReference type="GO" id="GO:0120293">
    <property type="term" value="C:dynein axonemal particle"/>
    <property type="evidence" value="ECO:0007669"/>
    <property type="project" value="UniProtKB-SubCell"/>
</dbReference>
<dbReference type="GO" id="GO:0003341">
    <property type="term" value="P:cilium movement"/>
    <property type="evidence" value="ECO:0007669"/>
    <property type="project" value="TreeGrafter"/>
</dbReference>
<dbReference type="GO" id="GO:0045504">
    <property type="term" value="F:dynein heavy chain binding"/>
    <property type="evidence" value="ECO:0007669"/>
    <property type="project" value="TreeGrafter"/>
</dbReference>
<evidence type="ECO:0000256" key="1">
    <source>
        <dbReference type="ARBA" id="ARBA00004611"/>
    </source>
</evidence>
<evidence type="ECO:0000256" key="2">
    <source>
        <dbReference type="ARBA" id="ARBA00022490"/>
    </source>
</evidence>
<dbReference type="SUPFAM" id="SSF50978">
    <property type="entry name" value="WD40 repeat-like"/>
    <property type="match status" value="1"/>
</dbReference>
<dbReference type="AlphaFoldDB" id="A0A8B8FEJ2"/>
<keyword evidence="4" id="KW-0677">Repeat</keyword>
<evidence type="ECO:0000256" key="11">
    <source>
        <dbReference type="ARBA" id="ARBA00041557"/>
    </source>
</evidence>
<feature type="repeat" description="WD" evidence="12">
    <location>
        <begin position="341"/>
        <end position="373"/>
    </location>
</feature>
<dbReference type="PANTHER" id="PTHR12442:SF12">
    <property type="entry name" value="DYNEIN AXONEMAL INTERMEDIATE CHAIN 4"/>
    <property type="match status" value="1"/>
</dbReference>
<dbReference type="Gene3D" id="2.130.10.10">
    <property type="entry name" value="YVTN repeat-like/Quinoprotein amine dehydrogenase"/>
    <property type="match status" value="2"/>
</dbReference>
<dbReference type="Pfam" id="PF00400">
    <property type="entry name" value="WD40"/>
    <property type="match status" value="1"/>
</dbReference>
<dbReference type="GO" id="GO:0005858">
    <property type="term" value="C:axonemal dynein complex"/>
    <property type="evidence" value="ECO:0007669"/>
    <property type="project" value="TreeGrafter"/>
</dbReference>
<keyword evidence="2" id="KW-0963">Cytoplasm</keyword>
<dbReference type="Proteomes" id="UP000694846">
    <property type="component" value="Unplaced"/>
</dbReference>
<sequence length="500" mass="56610">MDKHKTETHTFQQIFHFTEDNIGTICASLENEIENLKVVKSESQSLKTPEVQHFKFILYETDTITLLELPSLAPFIQNISDTQVKITENNKYVLSGAVQTSRWFQRTQHTQTDSIILKDQSNVASIWILQKEMGCNTLDLRKKGKDIFAVGYSKRNRESQDAGAVCCWSLKNPVYPEKIYEFDKPILCLDFSKSNANILIAGSHEGCIYTIDISQEIYVPVVINKEHLHNFPVWSIVSFLQKSFTSDDEFVLSVDGNGSVRKWSLISKNCNTEQMSLIYCGIRNEVNTGKTNKFNSTIVQNMPGTVISFHPTNKNTYFIGTKIGFVVQNTIDNCNHYDTIFMAHTGPVYGIKFSPFCSSIFITYGADWKIKIWIENIESPLLSLSYSNAIDDADWSPINSTVIVSVSGAIICIWDFARKTVEPVMMFTCKTGVHFSLVKFSKHGNNIITGDVNGLVRCFHISSMPSPSFLLKNSILTALENMMSSNQELVRIIRKKLLNK</sequence>
<dbReference type="SMART" id="SM00320">
    <property type="entry name" value="WD40"/>
    <property type="match status" value="5"/>
</dbReference>
<evidence type="ECO:0000256" key="6">
    <source>
        <dbReference type="ARBA" id="ARBA00023069"/>
    </source>
</evidence>
<evidence type="ECO:0000256" key="3">
    <source>
        <dbReference type="ARBA" id="ARBA00022574"/>
    </source>
</evidence>
<gene>
    <name evidence="14" type="primary">LOC112682696</name>
</gene>
<evidence type="ECO:0000256" key="5">
    <source>
        <dbReference type="ARBA" id="ARBA00022846"/>
    </source>
</evidence>
<protein>
    <recommendedName>
        <fullName evidence="10">Dynein axonemal intermediate chain 4</fullName>
    </recommendedName>
    <alternativeName>
        <fullName evidence="11">WD repeat-containing protein 78</fullName>
    </alternativeName>
</protein>
<keyword evidence="8" id="KW-0966">Cell projection</keyword>
<keyword evidence="7" id="KW-0206">Cytoskeleton</keyword>
<evidence type="ECO:0000256" key="4">
    <source>
        <dbReference type="ARBA" id="ARBA00022737"/>
    </source>
</evidence>
<evidence type="ECO:0000256" key="10">
    <source>
        <dbReference type="ARBA" id="ARBA00040002"/>
    </source>
</evidence>
<evidence type="ECO:0000256" key="7">
    <source>
        <dbReference type="ARBA" id="ARBA00023212"/>
    </source>
</evidence>
<dbReference type="PROSITE" id="PS50082">
    <property type="entry name" value="WD_REPEATS_2"/>
    <property type="match status" value="1"/>
</dbReference>
<name>A0A8B8FEJ2_9HEMI</name>
<keyword evidence="3 12" id="KW-0853">WD repeat</keyword>
<dbReference type="GeneID" id="112682696"/>
<dbReference type="InterPro" id="IPR015943">
    <property type="entry name" value="WD40/YVTN_repeat-like_dom_sf"/>
</dbReference>
<comment type="subcellular location">
    <subcellularLocation>
        <location evidence="1">Cytoplasm</location>
        <location evidence="1">Cytoskeleton</location>
        <location evidence="1">Flagellum axoneme</location>
    </subcellularLocation>
    <subcellularLocation>
        <location evidence="9">Dynein axonemal particle</location>
    </subcellularLocation>
</comment>
<organism evidence="13 14">
    <name type="scientific">Sipha flava</name>
    <name type="common">yellow sugarcane aphid</name>
    <dbReference type="NCBI Taxonomy" id="143950"/>
    <lineage>
        <taxon>Eukaryota</taxon>
        <taxon>Metazoa</taxon>
        <taxon>Ecdysozoa</taxon>
        <taxon>Arthropoda</taxon>
        <taxon>Hexapoda</taxon>
        <taxon>Insecta</taxon>
        <taxon>Pterygota</taxon>
        <taxon>Neoptera</taxon>
        <taxon>Paraneoptera</taxon>
        <taxon>Hemiptera</taxon>
        <taxon>Sternorrhyncha</taxon>
        <taxon>Aphidomorpha</taxon>
        <taxon>Aphidoidea</taxon>
        <taxon>Aphididae</taxon>
        <taxon>Sipha</taxon>
    </lineage>
</organism>
<keyword evidence="13" id="KW-1185">Reference proteome</keyword>
<dbReference type="RefSeq" id="XP_025409163.1">
    <property type="nucleotide sequence ID" value="XM_025553378.1"/>
</dbReference>
<evidence type="ECO:0000256" key="9">
    <source>
        <dbReference type="ARBA" id="ARBA00024190"/>
    </source>
</evidence>
<evidence type="ECO:0000313" key="14">
    <source>
        <dbReference type="RefSeq" id="XP_025409163.1"/>
    </source>
</evidence>
<dbReference type="InterPro" id="IPR036322">
    <property type="entry name" value="WD40_repeat_dom_sf"/>
</dbReference>
<reference evidence="14" key="1">
    <citation type="submission" date="2025-08" db="UniProtKB">
        <authorList>
            <consortium name="RefSeq"/>
        </authorList>
    </citation>
    <scope>IDENTIFICATION</scope>
    <source>
        <tissue evidence="14">Whole body</tissue>
    </source>
</reference>
<accession>A0A8B8FEJ2</accession>
<evidence type="ECO:0000256" key="8">
    <source>
        <dbReference type="ARBA" id="ARBA00023273"/>
    </source>
</evidence>
<dbReference type="OrthoDB" id="10259804at2759"/>
<keyword evidence="6" id="KW-0969">Cilium</keyword>
<evidence type="ECO:0000313" key="13">
    <source>
        <dbReference type="Proteomes" id="UP000694846"/>
    </source>
</evidence>
<dbReference type="InterPro" id="IPR001680">
    <property type="entry name" value="WD40_rpt"/>
</dbReference>
<dbReference type="GO" id="GO:0045503">
    <property type="term" value="F:dynein light chain binding"/>
    <property type="evidence" value="ECO:0007669"/>
    <property type="project" value="TreeGrafter"/>
</dbReference>
<proteinExistence type="predicted"/>